<evidence type="ECO:0000313" key="3">
    <source>
        <dbReference type="Proteomes" id="UP001642540"/>
    </source>
</evidence>
<keyword evidence="1" id="KW-0472">Membrane</keyword>
<name>A0ABP1Q3T2_9HEXA</name>
<accession>A0ABP1Q3T2</accession>
<dbReference type="Proteomes" id="UP001642540">
    <property type="component" value="Unassembled WGS sequence"/>
</dbReference>
<gene>
    <name evidence="2" type="ORF">ODALV1_LOCUS5611</name>
</gene>
<keyword evidence="3" id="KW-1185">Reference proteome</keyword>
<keyword evidence="1" id="KW-1133">Transmembrane helix</keyword>
<proteinExistence type="predicted"/>
<sequence length="204" mass="23443">MYLNICHYLTLRKSVKLLAVIDAVFSVLLIGLMTLPLIRPQTFPDAPKMEFTKLFPIAVRILSVALALLQILLAIRLYRGAKYSDYRLNWKLWTRAKVVLLTIYIFGYVGLLVNMPSKTPFERTYFGSTGLIIALTLFVVFIVLLTGFCEDRRVDHAIGHTLRPRHSEHHLVPRNSKFEHEYKTHVDFISPQNTTDFAISSHVV</sequence>
<feature type="transmembrane region" description="Helical" evidence="1">
    <location>
        <begin position="96"/>
        <end position="113"/>
    </location>
</feature>
<feature type="transmembrane region" description="Helical" evidence="1">
    <location>
        <begin position="17"/>
        <end position="37"/>
    </location>
</feature>
<feature type="transmembrane region" description="Helical" evidence="1">
    <location>
        <begin position="57"/>
        <end position="75"/>
    </location>
</feature>
<keyword evidence="1" id="KW-0812">Transmembrane</keyword>
<comment type="caution">
    <text evidence="2">The sequence shown here is derived from an EMBL/GenBank/DDBJ whole genome shotgun (WGS) entry which is preliminary data.</text>
</comment>
<organism evidence="2 3">
    <name type="scientific">Orchesella dallaii</name>
    <dbReference type="NCBI Taxonomy" id="48710"/>
    <lineage>
        <taxon>Eukaryota</taxon>
        <taxon>Metazoa</taxon>
        <taxon>Ecdysozoa</taxon>
        <taxon>Arthropoda</taxon>
        <taxon>Hexapoda</taxon>
        <taxon>Collembola</taxon>
        <taxon>Entomobryomorpha</taxon>
        <taxon>Entomobryoidea</taxon>
        <taxon>Orchesellidae</taxon>
        <taxon>Orchesellinae</taxon>
        <taxon>Orchesella</taxon>
    </lineage>
</organism>
<feature type="transmembrane region" description="Helical" evidence="1">
    <location>
        <begin position="125"/>
        <end position="148"/>
    </location>
</feature>
<evidence type="ECO:0000313" key="2">
    <source>
        <dbReference type="EMBL" id="CAL8083834.1"/>
    </source>
</evidence>
<protein>
    <submittedName>
        <fullName evidence="2">Uncharacterized protein</fullName>
    </submittedName>
</protein>
<evidence type="ECO:0000256" key="1">
    <source>
        <dbReference type="SAM" id="Phobius"/>
    </source>
</evidence>
<dbReference type="EMBL" id="CAXLJM020000017">
    <property type="protein sequence ID" value="CAL8083834.1"/>
    <property type="molecule type" value="Genomic_DNA"/>
</dbReference>
<reference evidence="2 3" key="1">
    <citation type="submission" date="2024-08" db="EMBL/GenBank/DDBJ databases">
        <authorList>
            <person name="Cucini C."/>
            <person name="Frati F."/>
        </authorList>
    </citation>
    <scope>NUCLEOTIDE SEQUENCE [LARGE SCALE GENOMIC DNA]</scope>
</reference>